<keyword evidence="3" id="KW-1185">Reference proteome</keyword>
<keyword evidence="2" id="KW-0670">Pyruvate</keyword>
<reference evidence="2 3" key="1">
    <citation type="submission" date="2016-10" db="EMBL/GenBank/DDBJ databases">
        <authorList>
            <person name="de Groot N.N."/>
        </authorList>
    </citation>
    <scope>NUCLEOTIDE SEQUENCE [LARGE SCALE GENOMIC DNA]</scope>
    <source>
        <strain evidence="2 3">DSM 16859</strain>
    </source>
</reference>
<protein>
    <submittedName>
        <fullName evidence="2">Maleylpyruvate isomerase</fullName>
    </submittedName>
</protein>
<dbReference type="RefSeq" id="WP_245725641.1">
    <property type="nucleotide sequence ID" value="NZ_FOGZ01000001.1"/>
</dbReference>
<accession>A0A1H9PLR2</accession>
<evidence type="ECO:0000259" key="1">
    <source>
        <dbReference type="Pfam" id="PF11716"/>
    </source>
</evidence>
<dbReference type="Pfam" id="PF11716">
    <property type="entry name" value="MDMPI_N"/>
    <property type="match status" value="1"/>
</dbReference>
<dbReference type="AlphaFoldDB" id="A0A1H9PLR2"/>
<gene>
    <name evidence="2" type="ORF">SAMN05443377_101110</name>
</gene>
<dbReference type="NCBIfam" id="TIGR03083">
    <property type="entry name" value="maleylpyruvate isomerase family mycothiol-dependent enzyme"/>
    <property type="match status" value="1"/>
</dbReference>
<keyword evidence="2" id="KW-0413">Isomerase</keyword>
<dbReference type="SUPFAM" id="SSF109854">
    <property type="entry name" value="DinB/YfiT-like putative metalloenzymes"/>
    <property type="match status" value="1"/>
</dbReference>
<feature type="domain" description="Mycothiol-dependent maleylpyruvate isomerase metal-binding" evidence="1">
    <location>
        <begin position="37"/>
        <end position="171"/>
    </location>
</feature>
<evidence type="ECO:0000313" key="2">
    <source>
        <dbReference type="EMBL" id="SER48729.1"/>
    </source>
</evidence>
<organism evidence="2 3">
    <name type="scientific">Propionibacterium cyclohexanicum</name>
    <dbReference type="NCBI Taxonomy" id="64702"/>
    <lineage>
        <taxon>Bacteria</taxon>
        <taxon>Bacillati</taxon>
        <taxon>Actinomycetota</taxon>
        <taxon>Actinomycetes</taxon>
        <taxon>Propionibacteriales</taxon>
        <taxon>Propionibacteriaceae</taxon>
        <taxon>Propionibacterium</taxon>
    </lineage>
</organism>
<dbReference type="Gene3D" id="1.20.120.450">
    <property type="entry name" value="dinb family like domain"/>
    <property type="match status" value="1"/>
</dbReference>
<dbReference type="GO" id="GO:0016853">
    <property type="term" value="F:isomerase activity"/>
    <property type="evidence" value="ECO:0007669"/>
    <property type="project" value="UniProtKB-KW"/>
</dbReference>
<dbReference type="InterPro" id="IPR017517">
    <property type="entry name" value="Maleyloyr_isom"/>
</dbReference>
<dbReference type="InterPro" id="IPR024344">
    <property type="entry name" value="MDMPI_metal-binding"/>
</dbReference>
<proteinExistence type="predicted"/>
<name>A0A1H9PLR2_9ACTN</name>
<dbReference type="Proteomes" id="UP000198815">
    <property type="component" value="Unassembled WGS sequence"/>
</dbReference>
<dbReference type="GO" id="GO:0046872">
    <property type="term" value="F:metal ion binding"/>
    <property type="evidence" value="ECO:0007669"/>
    <property type="project" value="InterPro"/>
</dbReference>
<dbReference type="STRING" id="64702.SAMN05443377_101110"/>
<dbReference type="EMBL" id="FOGZ01000001">
    <property type="protein sequence ID" value="SER48729.1"/>
    <property type="molecule type" value="Genomic_DNA"/>
</dbReference>
<dbReference type="InterPro" id="IPR034660">
    <property type="entry name" value="DinB/YfiT-like"/>
</dbReference>
<evidence type="ECO:0000313" key="3">
    <source>
        <dbReference type="Proteomes" id="UP000198815"/>
    </source>
</evidence>
<sequence length="260" mass="28695">MVDWPAELGVIAVPDVDDQVRLPGAGDLREVRRRKLEATQRLLGDTIAIDEAAWQQPSLLPGWTRAHVASHLARNADALSRILDGRYRGVTSPMYVSQSEQMYDIERGSERSGLDLQIDLDTSAGRLHRGLDALESSGGAELVELTPTRLLRADLLPLARLREVVLHHIDLDTGFTIQDIDDDIARWVLEWTCYWIGDAPGIPAMQIESTSGFHIRLGPPGRPVPVGGTDSLLLGWLTGRMPPGDTAARRLPRLPEGWRA</sequence>